<evidence type="ECO:0000256" key="2">
    <source>
        <dbReference type="SAM" id="SignalP"/>
    </source>
</evidence>
<protein>
    <submittedName>
        <fullName evidence="3">Uncharacterized protein</fullName>
    </submittedName>
</protein>
<feature type="compositionally biased region" description="Acidic residues" evidence="1">
    <location>
        <begin position="120"/>
        <end position="131"/>
    </location>
</feature>
<sequence>MKSVRRIVSTAVLGVALAGAFASPAMASPHHQNHDDTTKFSAFLRGDGWGVFNATLDEDGRFCYTLFVRDTDADEARIELGRRDIWLNDLRRGRSVGCKWLSDNTAWQLLHSRRNAEVVVEEDGPGGDELEGNLRRQRGDDWQ</sequence>
<comment type="caution">
    <text evidence="3">The sequence shown here is derived from an EMBL/GenBank/DDBJ whole genome shotgun (WGS) entry which is preliminary data.</text>
</comment>
<keyword evidence="4" id="KW-1185">Reference proteome</keyword>
<dbReference type="EMBL" id="BOPF01000043">
    <property type="protein sequence ID" value="GIJ51019.1"/>
    <property type="molecule type" value="Genomic_DNA"/>
</dbReference>
<dbReference type="Proteomes" id="UP000619260">
    <property type="component" value="Unassembled WGS sequence"/>
</dbReference>
<name>A0A8J3YSG5_9ACTN</name>
<feature type="region of interest" description="Disordered" evidence="1">
    <location>
        <begin position="120"/>
        <end position="143"/>
    </location>
</feature>
<evidence type="ECO:0000256" key="1">
    <source>
        <dbReference type="SAM" id="MobiDB-lite"/>
    </source>
</evidence>
<organism evidence="3 4">
    <name type="scientific">Virgisporangium aliadipatigenens</name>
    <dbReference type="NCBI Taxonomy" id="741659"/>
    <lineage>
        <taxon>Bacteria</taxon>
        <taxon>Bacillati</taxon>
        <taxon>Actinomycetota</taxon>
        <taxon>Actinomycetes</taxon>
        <taxon>Micromonosporales</taxon>
        <taxon>Micromonosporaceae</taxon>
        <taxon>Virgisporangium</taxon>
    </lineage>
</organism>
<feature type="compositionally biased region" description="Basic and acidic residues" evidence="1">
    <location>
        <begin position="132"/>
        <end position="143"/>
    </location>
</feature>
<proteinExistence type="predicted"/>
<feature type="signal peptide" evidence="2">
    <location>
        <begin position="1"/>
        <end position="27"/>
    </location>
</feature>
<dbReference type="AlphaFoldDB" id="A0A8J3YSG5"/>
<evidence type="ECO:0000313" key="3">
    <source>
        <dbReference type="EMBL" id="GIJ51019.1"/>
    </source>
</evidence>
<evidence type="ECO:0000313" key="4">
    <source>
        <dbReference type="Proteomes" id="UP000619260"/>
    </source>
</evidence>
<feature type="chain" id="PRO_5035163895" evidence="2">
    <location>
        <begin position="28"/>
        <end position="143"/>
    </location>
</feature>
<accession>A0A8J3YSG5</accession>
<gene>
    <name evidence="3" type="ORF">Val02_79050</name>
</gene>
<reference evidence="3" key="1">
    <citation type="submission" date="2021-01" db="EMBL/GenBank/DDBJ databases">
        <title>Whole genome shotgun sequence of Virgisporangium aliadipatigenens NBRC 105644.</title>
        <authorList>
            <person name="Komaki H."/>
            <person name="Tamura T."/>
        </authorList>
    </citation>
    <scope>NUCLEOTIDE SEQUENCE</scope>
    <source>
        <strain evidence="3">NBRC 105644</strain>
    </source>
</reference>
<keyword evidence="2" id="KW-0732">Signal</keyword>